<dbReference type="GO" id="GO:0010181">
    <property type="term" value="F:FMN binding"/>
    <property type="evidence" value="ECO:0007669"/>
    <property type="project" value="TreeGrafter"/>
</dbReference>
<dbReference type="Pfam" id="PF03358">
    <property type="entry name" value="FMN_red"/>
    <property type="match status" value="1"/>
</dbReference>
<dbReference type="InterPro" id="IPR029039">
    <property type="entry name" value="Flavoprotein-like_sf"/>
</dbReference>
<dbReference type="PANTHER" id="PTHR30543:SF21">
    <property type="entry name" value="NAD(P)H-DEPENDENT FMN REDUCTASE LOT6"/>
    <property type="match status" value="1"/>
</dbReference>
<dbReference type="AlphaFoldDB" id="A0AA89BMM4"/>
<evidence type="ECO:0000313" key="3">
    <source>
        <dbReference type="Proteomes" id="UP001186944"/>
    </source>
</evidence>
<proteinExistence type="predicted"/>
<dbReference type="Proteomes" id="UP001186944">
    <property type="component" value="Unassembled WGS sequence"/>
</dbReference>
<dbReference type="SUPFAM" id="SSF52218">
    <property type="entry name" value="Flavoproteins"/>
    <property type="match status" value="1"/>
</dbReference>
<reference evidence="2" key="1">
    <citation type="submission" date="2019-08" db="EMBL/GenBank/DDBJ databases">
        <title>The improved chromosome-level genome for the pearl oyster Pinctada fucata martensii using PacBio sequencing and Hi-C.</title>
        <authorList>
            <person name="Zheng Z."/>
        </authorList>
    </citation>
    <scope>NUCLEOTIDE SEQUENCE</scope>
    <source>
        <strain evidence="2">ZZ-2019</strain>
        <tissue evidence="2">Adductor muscle</tissue>
    </source>
</reference>
<comment type="caution">
    <text evidence="2">The sequence shown here is derived from an EMBL/GenBank/DDBJ whole genome shotgun (WGS) entry which is preliminary data.</text>
</comment>
<dbReference type="PANTHER" id="PTHR30543">
    <property type="entry name" value="CHROMATE REDUCTASE"/>
    <property type="match status" value="1"/>
</dbReference>
<dbReference type="InterPro" id="IPR050712">
    <property type="entry name" value="NAD(P)H-dep_reductase"/>
</dbReference>
<organism evidence="2 3">
    <name type="scientific">Pinctada imbricata</name>
    <name type="common">Atlantic pearl-oyster</name>
    <name type="synonym">Pinctada martensii</name>
    <dbReference type="NCBI Taxonomy" id="66713"/>
    <lineage>
        <taxon>Eukaryota</taxon>
        <taxon>Metazoa</taxon>
        <taxon>Spiralia</taxon>
        <taxon>Lophotrochozoa</taxon>
        <taxon>Mollusca</taxon>
        <taxon>Bivalvia</taxon>
        <taxon>Autobranchia</taxon>
        <taxon>Pteriomorphia</taxon>
        <taxon>Pterioida</taxon>
        <taxon>Pterioidea</taxon>
        <taxon>Pteriidae</taxon>
        <taxon>Pinctada</taxon>
    </lineage>
</organism>
<dbReference type="InterPro" id="IPR005025">
    <property type="entry name" value="FMN_Rdtase-like_dom"/>
</dbReference>
<dbReference type="Gene3D" id="3.40.50.360">
    <property type="match status" value="1"/>
</dbReference>
<protein>
    <recommendedName>
        <fullName evidence="1">NADPH-dependent FMN reductase-like domain-containing protein</fullName>
    </recommendedName>
</protein>
<dbReference type="GO" id="GO:0016491">
    <property type="term" value="F:oxidoreductase activity"/>
    <property type="evidence" value="ECO:0007669"/>
    <property type="project" value="InterPro"/>
</dbReference>
<feature type="domain" description="NADPH-dependent FMN reductase-like" evidence="1">
    <location>
        <begin position="6"/>
        <end position="154"/>
    </location>
</feature>
<dbReference type="GO" id="GO:0005829">
    <property type="term" value="C:cytosol"/>
    <property type="evidence" value="ECO:0007669"/>
    <property type="project" value="TreeGrafter"/>
</dbReference>
<accession>A0AA89BMM4</accession>
<name>A0AA89BMM4_PINIB</name>
<evidence type="ECO:0000259" key="1">
    <source>
        <dbReference type="Pfam" id="PF03358"/>
    </source>
</evidence>
<dbReference type="EMBL" id="VSWD01000011">
    <property type="protein sequence ID" value="KAK3087013.1"/>
    <property type="molecule type" value="Genomic_DNA"/>
</dbReference>
<evidence type="ECO:0000313" key="2">
    <source>
        <dbReference type="EMBL" id="KAK3087013.1"/>
    </source>
</evidence>
<gene>
    <name evidence="2" type="ORF">FSP39_000308</name>
</gene>
<sequence>MANKLKVILFLGSTRDGRMGERVAIFMEEQMKKRNFDVSVFDPLAMDFPMLRKPSHFYGPERKGAPEWLLQSERQVKEADAYLLVSAEYNHCIPPALSNMLDHFPCSFYSYKPSGIVTYSMGQFGGMRAAMQLRALTGELGCISVSNIFGIPQVQKAFDEKGTPLNDYMTSGATKLLDQLEWMAHAMKNHRDTNGVPGENRGQTKK</sequence>
<keyword evidence="3" id="KW-1185">Reference proteome</keyword>
<dbReference type="FunFam" id="3.40.50.360:FF:000078">
    <property type="entry name" value="Chromate reductase"/>
    <property type="match status" value="1"/>
</dbReference>